<dbReference type="EMBL" id="JASBWU010000005">
    <property type="protein sequence ID" value="KAJ9121842.1"/>
    <property type="molecule type" value="Genomic_DNA"/>
</dbReference>
<comment type="caution">
    <text evidence="1">The sequence shown here is derived from an EMBL/GenBank/DDBJ whole genome shotgun (WGS) entry which is preliminary data.</text>
</comment>
<name>A0ACC2XEZ6_9TREE</name>
<organism evidence="1 2">
    <name type="scientific">Naganishia vaughanmartiniae</name>
    <dbReference type="NCBI Taxonomy" id="1424756"/>
    <lineage>
        <taxon>Eukaryota</taxon>
        <taxon>Fungi</taxon>
        <taxon>Dikarya</taxon>
        <taxon>Basidiomycota</taxon>
        <taxon>Agaricomycotina</taxon>
        <taxon>Tremellomycetes</taxon>
        <taxon>Filobasidiales</taxon>
        <taxon>Filobasidiaceae</taxon>
        <taxon>Naganishia</taxon>
    </lineage>
</organism>
<protein>
    <submittedName>
        <fullName evidence="1">Uncharacterized protein</fullName>
    </submittedName>
</protein>
<dbReference type="Proteomes" id="UP001243375">
    <property type="component" value="Unassembled WGS sequence"/>
</dbReference>
<keyword evidence="2" id="KW-1185">Reference proteome</keyword>
<proteinExistence type="predicted"/>
<accession>A0ACC2XEZ6</accession>
<evidence type="ECO:0000313" key="1">
    <source>
        <dbReference type="EMBL" id="KAJ9121842.1"/>
    </source>
</evidence>
<evidence type="ECO:0000313" key="2">
    <source>
        <dbReference type="Proteomes" id="UP001243375"/>
    </source>
</evidence>
<gene>
    <name evidence="1" type="ORF">QFC22_002465</name>
</gene>
<sequence length="411" mass="42276">MAVDDPKTLARASAVSRYWHRLLEDEQTWKEMCQRHRFQAGGLGSSGAAQGALSSQSSAQAQYLRPTGQGMGGHALPPPLPVAAVPPPLSSQQQMTQPNTTTPQQMVVVAGAPGAGSPVRPRRVAPPAVGGPRGAAQRAGAAMSLHLEDGDGLVPPLSLAELMPGTSTPSRNASASNNARRSSGTIPGSENRLRPVFGVTNPQMFAASRVERDSGLMEVDAGGLPAPAAVAAGQGEEEGFGRPPIGSTPPPPNTFHELVPGGEGTMVRARAPSSPVQEDLAPVFAAAMQAAGSIETDDVDPIATIQIAQGEGNPFDDTTALDAPHAIPSVWDNQNSDNYHRQQTPLPSVVAATAGSGGSSSGARRGAGSGQRADAGGSEDDEPSGFSYKAHFKKSYLTGVSLRLSSWRAPC</sequence>
<reference evidence="1" key="1">
    <citation type="submission" date="2023-04" db="EMBL/GenBank/DDBJ databases">
        <title>Draft Genome sequencing of Naganishia species isolated from polar environments using Oxford Nanopore Technology.</title>
        <authorList>
            <person name="Leo P."/>
            <person name="Venkateswaran K."/>
        </authorList>
    </citation>
    <scope>NUCLEOTIDE SEQUENCE</scope>
    <source>
        <strain evidence="1">MNA-CCFEE 5425</strain>
    </source>
</reference>